<organism evidence="4 5">
    <name type="scientific">Luteimonas endophytica</name>
    <dbReference type="NCBI Taxonomy" id="3042023"/>
    <lineage>
        <taxon>Bacteria</taxon>
        <taxon>Pseudomonadati</taxon>
        <taxon>Pseudomonadota</taxon>
        <taxon>Gammaproteobacteria</taxon>
        <taxon>Lysobacterales</taxon>
        <taxon>Lysobacteraceae</taxon>
        <taxon>Luteimonas</taxon>
    </lineage>
</organism>
<evidence type="ECO:0000256" key="1">
    <source>
        <dbReference type="SAM" id="Phobius"/>
    </source>
</evidence>
<feature type="transmembrane region" description="Helical" evidence="1">
    <location>
        <begin position="110"/>
        <end position="128"/>
    </location>
</feature>
<feature type="domain" description="FecR N-terminal" evidence="3">
    <location>
        <begin position="13"/>
        <end position="54"/>
    </location>
</feature>
<evidence type="ECO:0000259" key="2">
    <source>
        <dbReference type="Pfam" id="PF04773"/>
    </source>
</evidence>
<dbReference type="Pfam" id="PF04773">
    <property type="entry name" value="FecR"/>
    <property type="match status" value="1"/>
</dbReference>
<comment type="caution">
    <text evidence="4">The sequence shown here is derived from an EMBL/GenBank/DDBJ whole genome shotgun (WGS) entry which is preliminary data.</text>
</comment>
<proteinExistence type="predicted"/>
<feature type="domain" description="FecR protein" evidence="2">
    <location>
        <begin position="136"/>
        <end position="224"/>
    </location>
</feature>
<evidence type="ECO:0000313" key="4">
    <source>
        <dbReference type="EMBL" id="MDH5822571.1"/>
    </source>
</evidence>
<dbReference type="EMBL" id="JARXRM010000025">
    <property type="protein sequence ID" value="MDH5822571.1"/>
    <property type="molecule type" value="Genomic_DNA"/>
</dbReference>
<keyword evidence="5" id="KW-1185">Reference proteome</keyword>
<keyword evidence="1" id="KW-0472">Membrane</keyword>
<gene>
    <name evidence="4" type="ORF">QFW77_06145</name>
</gene>
<keyword evidence="1" id="KW-0812">Transmembrane</keyword>
<evidence type="ECO:0000313" key="5">
    <source>
        <dbReference type="Proteomes" id="UP001156940"/>
    </source>
</evidence>
<dbReference type="Proteomes" id="UP001156940">
    <property type="component" value="Unassembled WGS sequence"/>
</dbReference>
<keyword evidence="1" id="KW-1133">Transmembrane helix</keyword>
<evidence type="ECO:0000259" key="3">
    <source>
        <dbReference type="Pfam" id="PF16220"/>
    </source>
</evidence>
<protein>
    <submittedName>
        <fullName evidence="4">FecR domain-containing protein</fullName>
    </submittedName>
</protein>
<dbReference type="RefSeq" id="WP_280573504.1">
    <property type="nucleotide sequence ID" value="NZ_JARXRM010000025.1"/>
</dbReference>
<dbReference type="InterPro" id="IPR032623">
    <property type="entry name" value="FecR_N"/>
</dbReference>
<name>A0ABT6J6X0_9GAMM</name>
<dbReference type="Pfam" id="PF16220">
    <property type="entry name" value="DUF4880"/>
    <property type="match status" value="1"/>
</dbReference>
<dbReference type="PIRSF" id="PIRSF018266">
    <property type="entry name" value="FecR"/>
    <property type="match status" value="1"/>
</dbReference>
<dbReference type="PANTHER" id="PTHR30273">
    <property type="entry name" value="PERIPLASMIC SIGNAL SENSOR AND SIGMA FACTOR ACTIVATOR FECR-RELATED"/>
    <property type="match status" value="1"/>
</dbReference>
<reference evidence="4 5" key="1">
    <citation type="submission" date="2023-04" db="EMBL/GenBank/DDBJ databases">
        <title>Luteimonas endophyticus RD2P54.</title>
        <authorList>
            <person name="Sun J.-Q."/>
        </authorList>
    </citation>
    <scope>NUCLEOTIDE SEQUENCE [LARGE SCALE GENOMIC DNA]</scope>
    <source>
        <strain evidence="4 5">RD2P54</strain>
    </source>
</reference>
<dbReference type="InterPro" id="IPR012373">
    <property type="entry name" value="Ferrdict_sens_TM"/>
</dbReference>
<dbReference type="PANTHER" id="PTHR30273:SF2">
    <property type="entry name" value="PROTEIN FECR"/>
    <property type="match status" value="1"/>
</dbReference>
<accession>A0ABT6J6X0</accession>
<dbReference type="InterPro" id="IPR006860">
    <property type="entry name" value="FecR"/>
</dbReference>
<sequence length="351" mass="38698">MTEPGDHPARITQEAAHWHALQRQDRLSTAQQARFMDWLAASPEHLREYLAIARVAGELGDLLRAMPIDLEALIDDEAPRAAPGNVVVLPARRPPPPKTVPRRRMRLPRFAAAAVALLALGIGMHLAWPRSAHYAAPHGAPRSFELPDGTVVHLNAESALSMRFSLLHRRIELARGQASFVVADDRRPFAVHAAGLQVRDIGTTFDVSLQREQARIGVAEGRVRIVAAAGEGRLLADLRAGQSARVDYRDQAVSVSHEDVETMTGWWTRRVVFRDMPLRDVADAFNRLNRVHLHVEDAAAGELRLTGNLSGDDLESLRAFLDGQPTLRTTLSADRIGVGTRRRVPGGVQRK</sequence>
<dbReference type="Gene3D" id="2.60.120.1440">
    <property type="match status" value="1"/>
</dbReference>